<protein>
    <submittedName>
        <fullName evidence="1">Uncharacterized protein</fullName>
    </submittedName>
</protein>
<evidence type="ECO:0000313" key="2">
    <source>
        <dbReference type="Proteomes" id="UP001152795"/>
    </source>
</evidence>
<dbReference type="EMBL" id="CACRXK020000109">
    <property type="protein sequence ID" value="CAB3978397.1"/>
    <property type="molecule type" value="Genomic_DNA"/>
</dbReference>
<keyword evidence="2" id="KW-1185">Reference proteome</keyword>
<organism evidence="1 2">
    <name type="scientific">Paramuricea clavata</name>
    <name type="common">Red gorgonian</name>
    <name type="synonym">Violescent sea-whip</name>
    <dbReference type="NCBI Taxonomy" id="317549"/>
    <lineage>
        <taxon>Eukaryota</taxon>
        <taxon>Metazoa</taxon>
        <taxon>Cnidaria</taxon>
        <taxon>Anthozoa</taxon>
        <taxon>Octocorallia</taxon>
        <taxon>Malacalcyonacea</taxon>
        <taxon>Plexauridae</taxon>
        <taxon>Paramuricea</taxon>
    </lineage>
</organism>
<accession>A0A6S7FLJ3</accession>
<sequence length="183" mass="20658">MLQSNDCNVVVCRDRNCKLCSTSNTDTVQDQAYIVYTCESTNCKLCREETDVLLDLFCPFNTVEDIAEMTGKLNNITEWSLLVNDGVTAKTEFQAYGTDLCTTEGKIDLPNLQEQSLDGFQMLRAVLPNTPGQMSDRQGTNLEIIQNLQPVDESLLTNLERELQVDQLEDLPELMDICDFISR</sequence>
<gene>
    <name evidence="1" type="ORF">PACLA_8A018652</name>
</gene>
<comment type="caution">
    <text evidence="1">The sequence shown here is derived from an EMBL/GenBank/DDBJ whole genome shotgun (WGS) entry which is preliminary data.</text>
</comment>
<evidence type="ECO:0000313" key="1">
    <source>
        <dbReference type="EMBL" id="CAB3978397.1"/>
    </source>
</evidence>
<reference evidence="1" key="1">
    <citation type="submission" date="2020-04" db="EMBL/GenBank/DDBJ databases">
        <authorList>
            <person name="Alioto T."/>
            <person name="Alioto T."/>
            <person name="Gomez Garrido J."/>
        </authorList>
    </citation>
    <scope>NUCLEOTIDE SEQUENCE</scope>
    <source>
        <strain evidence="1">A484AB</strain>
    </source>
</reference>
<name>A0A6S7FLJ3_PARCT</name>
<dbReference type="AlphaFoldDB" id="A0A6S7FLJ3"/>
<dbReference type="Proteomes" id="UP001152795">
    <property type="component" value="Unassembled WGS sequence"/>
</dbReference>
<proteinExistence type="predicted"/>